<dbReference type="NCBIfam" id="NF008758">
    <property type="entry name" value="PRK11789.1"/>
    <property type="match status" value="1"/>
</dbReference>
<evidence type="ECO:0000256" key="5">
    <source>
        <dbReference type="ARBA" id="ARBA00011901"/>
    </source>
</evidence>
<evidence type="ECO:0000259" key="13">
    <source>
        <dbReference type="SMART" id="SM00644"/>
    </source>
</evidence>
<evidence type="ECO:0000256" key="12">
    <source>
        <dbReference type="ARBA" id="ARBA00042615"/>
    </source>
</evidence>
<dbReference type="Gene3D" id="3.40.80.10">
    <property type="entry name" value="Peptidoglycan recognition protein-like"/>
    <property type="match status" value="1"/>
</dbReference>
<dbReference type="GO" id="GO:0071555">
    <property type="term" value="P:cell wall organization"/>
    <property type="evidence" value="ECO:0007669"/>
    <property type="project" value="UniProtKB-KW"/>
</dbReference>
<dbReference type="HOGENOM" id="CLU_049290_1_0_4"/>
<evidence type="ECO:0000256" key="4">
    <source>
        <dbReference type="ARBA" id="ARBA00007553"/>
    </source>
</evidence>
<gene>
    <name evidence="14" type="primary">ampD</name>
    <name evidence="14" type="ordered locus">BAV0449</name>
</gene>
<comment type="similarity">
    <text evidence="4">Belongs to the N-acetylmuramoyl-L-alanine amidase 2 family.</text>
</comment>
<evidence type="ECO:0000256" key="9">
    <source>
        <dbReference type="ARBA" id="ARBA00022833"/>
    </source>
</evidence>
<keyword evidence="8" id="KW-0378">Hydrolase</keyword>
<dbReference type="GO" id="GO:0008745">
    <property type="term" value="F:N-acetylmuramoyl-L-alanine amidase activity"/>
    <property type="evidence" value="ECO:0007669"/>
    <property type="project" value="UniProtKB-EC"/>
</dbReference>
<evidence type="ECO:0000313" key="14">
    <source>
        <dbReference type="EMBL" id="CAJ48054.1"/>
    </source>
</evidence>
<dbReference type="SMART" id="SM00644">
    <property type="entry name" value="Ami_2"/>
    <property type="match status" value="1"/>
</dbReference>
<evidence type="ECO:0000313" key="15">
    <source>
        <dbReference type="Proteomes" id="UP000001977"/>
    </source>
</evidence>
<evidence type="ECO:0000256" key="11">
    <source>
        <dbReference type="ARBA" id="ARBA00039257"/>
    </source>
</evidence>
<reference evidence="14 15" key="1">
    <citation type="journal article" date="2006" name="J. Bacteriol.">
        <title>Comparison of the genome sequence of the poultry pathogen Bordetella avium with those of B. bronchiseptica, B. pertussis, and B. parapertussis reveals extensive diversity in surface structures associated with host interaction.</title>
        <authorList>
            <person name="Sebaihia M."/>
            <person name="Preston A."/>
            <person name="Maskell D.J."/>
            <person name="Kuzmiak H."/>
            <person name="Connell T.D."/>
            <person name="King N.D."/>
            <person name="Orndorff P.E."/>
            <person name="Miyamoto D.M."/>
            <person name="Thomson N.R."/>
            <person name="Harris D."/>
            <person name="Goble A."/>
            <person name="Lord A."/>
            <person name="Murphy L."/>
            <person name="Quail M.A."/>
            <person name="Rutter S."/>
            <person name="Squares R."/>
            <person name="Squares S."/>
            <person name="Woodward J."/>
            <person name="Parkhill J."/>
            <person name="Temple L.M."/>
        </authorList>
    </citation>
    <scope>NUCLEOTIDE SEQUENCE [LARGE SCALE GENOMIC DNA]</scope>
    <source>
        <strain evidence="14 15">197N</strain>
    </source>
</reference>
<dbReference type="GO" id="GO:0009254">
    <property type="term" value="P:peptidoglycan turnover"/>
    <property type="evidence" value="ECO:0007669"/>
    <property type="project" value="TreeGrafter"/>
</dbReference>
<evidence type="ECO:0000256" key="2">
    <source>
        <dbReference type="ARBA" id="ARBA00001947"/>
    </source>
</evidence>
<comment type="catalytic activity">
    <reaction evidence="1">
        <text>Hydrolyzes the link between N-acetylmuramoyl residues and L-amino acid residues in certain cell-wall glycopeptides.</text>
        <dbReference type="EC" id="3.5.1.28"/>
    </reaction>
</comment>
<dbReference type="KEGG" id="bav:BAV0449"/>
<evidence type="ECO:0000256" key="1">
    <source>
        <dbReference type="ARBA" id="ARBA00001561"/>
    </source>
</evidence>
<comment type="cofactor">
    <cofactor evidence="2">
        <name>Zn(2+)</name>
        <dbReference type="ChEBI" id="CHEBI:29105"/>
    </cofactor>
</comment>
<evidence type="ECO:0000256" key="3">
    <source>
        <dbReference type="ARBA" id="ARBA00004496"/>
    </source>
</evidence>
<dbReference type="GO" id="GO:0005737">
    <property type="term" value="C:cytoplasm"/>
    <property type="evidence" value="ECO:0007669"/>
    <property type="project" value="UniProtKB-SubCell"/>
</dbReference>
<dbReference type="Pfam" id="PF01510">
    <property type="entry name" value="Amidase_2"/>
    <property type="match status" value="1"/>
</dbReference>
<accession>Q2KYX8</accession>
<dbReference type="EC" id="3.5.1.28" evidence="5"/>
<dbReference type="InterPro" id="IPR036505">
    <property type="entry name" value="Amidase/PGRP_sf"/>
</dbReference>
<name>Q2KYX8_BORA1</name>
<keyword evidence="9" id="KW-0862">Zinc</keyword>
<dbReference type="STRING" id="360910.BAV0449"/>
<feature type="domain" description="N-acetylmuramoyl-L-alanine amidase" evidence="13">
    <location>
        <begin position="33"/>
        <end position="181"/>
    </location>
</feature>
<keyword evidence="6" id="KW-0963">Cytoplasm</keyword>
<organism evidence="14 15">
    <name type="scientific">Bordetella avium (strain 197N)</name>
    <dbReference type="NCBI Taxonomy" id="360910"/>
    <lineage>
        <taxon>Bacteria</taxon>
        <taxon>Pseudomonadati</taxon>
        <taxon>Pseudomonadota</taxon>
        <taxon>Betaproteobacteria</taxon>
        <taxon>Burkholderiales</taxon>
        <taxon>Alcaligenaceae</taxon>
        <taxon>Bordetella</taxon>
    </lineage>
</organism>
<evidence type="ECO:0000256" key="6">
    <source>
        <dbReference type="ARBA" id="ARBA00022490"/>
    </source>
</evidence>
<dbReference type="AlphaFoldDB" id="Q2KYX8"/>
<comment type="subcellular location">
    <subcellularLocation>
        <location evidence="3">Cytoplasm</location>
    </subcellularLocation>
</comment>
<dbReference type="OrthoDB" id="9794842at2"/>
<dbReference type="eggNOG" id="COG3023">
    <property type="taxonomic scope" value="Bacteria"/>
</dbReference>
<evidence type="ECO:0000256" key="8">
    <source>
        <dbReference type="ARBA" id="ARBA00022801"/>
    </source>
</evidence>
<dbReference type="SUPFAM" id="SSF55846">
    <property type="entry name" value="N-acetylmuramoyl-L-alanine amidase-like"/>
    <property type="match status" value="1"/>
</dbReference>
<dbReference type="PANTHER" id="PTHR30417">
    <property type="entry name" value="N-ACETYLMURAMOYL-L-ALANINE AMIDASE AMID"/>
    <property type="match status" value="1"/>
</dbReference>
<sequence length="203" mass="22736">MPGLETLLFAMSLPQLDRHGWLHPAPTVTLLPSPNVDARPPGAQVSLLVLHNITLPPGEFGGPYVADLFLNRLDLNAHPWFARLKGLRVSAHFFVRRDGNIVQFASIHDRAWHAGVSRFAGRERCNDFSVGVELEGTDRLPYTDAQYTTLSKLARRLRARLPIRAAWGHEDIAPGRKTDPGPAFDWPRFARGAGFLRRELPPR</sequence>
<keyword evidence="10" id="KW-0961">Cell wall biogenesis/degradation</keyword>
<dbReference type="EMBL" id="AM167904">
    <property type="protein sequence ID" value="CAJ48054.1"/>
    <property type="molecule type" value="Genomic_DNA"/>
</dbReference>
<dbReference type="GO" id="GO:0009253">
    <property type="term" value="P:peptidoglycan catabolic process"/>
    <property type="evidence" value="ECO:0007669"/>
    <property type="project" value="InterPro"/>
</dbReference>
<proteinExistence type="inferred from homology"/>
<dbReference type="InterPro" id="IPR002502">
    <property type="entry name" value="Amidase_domain"/>
</dbReference>
<dbReference type="GO" id="GO:0046872">
    <property type="term" value="F:metal ion binding"/>
    <property type="evidence" value="ECO:0007669"/>
    <property type="project" value="UniProtKB-KW"/>
</dbReference>
<dbReference type="Proteomes" id="UP000001977">
    <property type="component" value="Chromosome"/>
</dbReference>
<keyword evidence="15" id="KW-1185">Reference proteome</keyword>
<evidence type="ECO:0000256" key="10">
    <source>
        <dbReference type="ARBA" id="ARBA00023316"/>
    </source>
</evidence>
<dbReference type="InterPro" id="IPR051206">
    <property type="entry name" value="NAMLAA_amidase_2"/>
</dbReference>
<protein>
    <recommendedName>
        <fullName evidence="11">1,6-anhydro-N-acetylmuramyl-L-alanine amidase AmpD</fullName>
        <ecNumber evidence="5">3.5.1.28</ecNumber>
    </recommendedName>
    <alternativeName>
        <fullName evidence="12">N-acetylmuramoyl-L-alanine amidase</fullName>
    </alternativeName>
</protein>
<dbReference type="CDD" id="cd06583">
    <property type="entry name" value="PGRP"/>
    <property type="match status" value="1"/>
</dbReference>
<keyword evidence="7" id="KW-0479">Metal-binding</keyword>
<dbReference type="PANTHER" id="PTHR30417:SF4">
    <property type="entry name" value="1,6-ANHYDRO-N-ACETYLMURAMYL-L-ALANINE AMIDASE AMPD"/>
    <property type="match status" value="1"/>
</dbReference>
<evidence type="ECO:0000256" key="7">
    <source>
        <dbReference type="ARBA" id="ARBA00022723"/>
    </source>
</evidence>